<proteinExistence type="predicted"/>
<evidence type="ECO:0000313" key="2">
    <source>
        <dbReference type="Proteomes" id="UP000010808"/>
    </source>
</evidence>
<dbReference type="HOGENOM" id="CLU_2733449_0_0_7"/>
<dbReference type="EMBL" id="FO203522">
    <property type="protein sequence ID" value="CCO24307.1"/>
    <property type="molecule type" value="Genomic_DNA"/>
</dbReference>
<keyword evidence="2" id="KW-1185">Reference proteome</keyword>
<dbReference type="RefSeq" id="WP_015336907.1">
    <property type="nucleotide sequence ID" value="NC_020055.1"/>
</dbReference>
<dbReference type="KEGG" id="dhy:DESAM_22040"/>
<dbReference type="OrthoDB" id="5460439at2"/>
<protein>
    <submittedName>
        <fullName evidence="1">Uncharacterized protein</fullName>
    </submittedName>
</protein>
<dbReference type="PATRIC" id="fig|1121451.3.peg.2264"/>
<accession>L0RDK8</accession>
<name>L0RDK8_9BACT</name>
<evidence type="ECO:0000313" key="1">
    <source>
        <dbReference type="EMBL" id="CCO24307.1"/>
    </source>
</evidence>
<dbReference type="Proteomes" id="UP000010808">
    <property type="component" value="Chromosome"/>
</dbReference>
<dbReference type="STRING" id="1121451.DESAM_22040"/>
<gene>
    <name evidence="1" type="ORF">DESAM_22040</name>
</gene>
<sequence>MEIDNTAPATPIESVVRDTYITPLLPTEREDHVAASLDDPALRAHEENQQQVVDEAIHSLTGRGNIIDRIV</sequence>
<organism evidence="1 2">
    <name type="scientific">Maridesulfovibrio hydrothermalis AM13 = DSM 14728</name>
    <dbReference type="NCBI Taxonomy" id="1121451"/>
    <lineage>
        <taxon>Bacteria</taxon>
        <taxon>Pseudomonadati</taxon>
        <taxon>Thermodesulfobacteriota</taxon>
        <taxon>Desulfovibrionia</taxon>
        <taxon>Desulfovibrionales</taxon>
        <taxon>Desulfovibrionaceae</taxon>
        <taxon>Maridesulfovibrio</taxon>
    </lineage>
</organism>
<reference evidence="1 2" key="1">
    <citation type="submission" date="2012-10" db="EMBL/GenBank/DDBJ databases">
        <authorList>
            <person name="Genoscope - CEA"/>
        </authorList>
    </citation>
    <scope>NUCLEOTIDE SEQUENCE [LARGE SCALE GENOMIC DNA]</scope>
    <source>
        <strain evidence="2">AM13 / DSM 14728</strain>
    </source>
</reference>
<dbReference type="eggNOG" id="ENOG5031KFE">
    <property type="taxonomic scope" value="Bacteria"/>
</dbReference>
<dbReference type="AlphaFoldDB" id="L0RDK8"/>